<dbReference type="CDD" id="cd11316">
    <property type="entry name" value="AmyAc_bac2_AmyA"/>
    <property type="match status" value="1"/>
</dbReference>
<keyword evidence="4" id="KW-1185">Reference proteome</keyword>
<dbReference type="Gene3D" id="3.20.20.80">
    <property type="entry name" value="Glycosidases"/>
    <property type="match status" value="1"/>
</dbReference>
<evidence type="ECO:0000259" key="2">
    <source>
        <dbReference type="SMART" id="SM00642"/>
    </source>
</evidence>
<accession>A0A511MYF2</accession>
<protein>
    <submittedName>
        <fullName evidence="3">Alpha-amylase</fullName>
    </submittedName>
</protein>
<dbReference type="OrthoDB" id="9805159at2"/>
<dbReference type="InterPro" id="IPR006047">
    <property type="entry name" value="GH13_cat_dom"/>
</dbReference>
<dbReference type="EMBL" id="BJXB01000004">
    <property type="protein sequence ID" value="GEM45589.1"/>
    <property type="molecule type" value="Genomic_DNA"/>
</dbReference>
<gene>
    <name evidence="3" type="ORF">DC3_12240</name>
</gene>
<evidence type="ECO:0000313" key="4">
    <source>
        <dbReference type="Proteomes" id="UP000321306"/>
    </source>
</evidence>
<reference evidence="3 4" key="1">
    <citation type="submission" date="2019-07" db="EMBL/GenBank/DDBJ databases">
        <title>Whole genome shotgun sequence of Deinococcus cellulosilyticus NBRC 106333.</title>
        <authorList>
            <person name="Hosoyama A."/>
            <person name="Uohara A."/>
            <person name="Ohji S."/>
            <person name="Ichikawa N."/>
        </authorList>
    </citation>
    <scope>NUCLEOTIDE SEQUENCE [LARGE SCALE GENOMIC DNA]</scope>
    <source>
        <strain evidence="3 4">NBRC 106333</strain>
    </source>
</reference>
<comment type="caution">
    <text evidence="3">The sequence shown here is derived from an EMBL/GenBank/DDBJ whole genome shotgun (WGS) entry which is preliminary data.</text>
</comment>
<dbReference type="SUPFAM" id="SSF51011">
    <property type="entry name" value="Glycosyl hydrolase domain"/>
    <property type="match status" value="1"/>
</dbReference>
<dbReference type="AlphaFoldDB" id="A0A511MYF2"/>
<organism evidence="3 4">
    <name type="scientific">Deinococcus cellulosilyticus (strain DSM 18568 / NBRC 106333 / KACC 11606 / 5516J-15)</name>
    <dbReference type="NCBI Taxonomy" id="1223518"/>
    <lineage>
        <taxon>Bacteria</taxon>
        <taxon>Thermotogati</taxon>
        <taxon>Deinococcota</taxon>
        <taxon>Deinococci</taxon>
        <taxon>Deinococcales</taxon>
        <taxon>Deinococcaceae</taxon>
        <taxon>Deinococcus</taxon>
    </lineage>
</organism>
<dbReference type="PANTHER" id="PTHR10357:SF179">
    <property type="entry name" value="NEUTRAL AND BASIC AMINO ACID TRANSPORT PROTEIN RBAT"/>
    <property type="match status" value="1"/>
</dbReference>
<proteinExistence type="inferred from homology"/>
<dbReference type="GO" id="GO:0009313">
    <property type="term" value="P:oligosaccharide catabolic process"/>
    <property type="evidence" value="ECO:0007669"/>
    <property type="project" value="TreeGrafter"/>
</dbReference>
<evidence type="ECO:0000256" key="1">
    <source>
        <dbReference type="ARBA" id="ARBA00008061"/>
    </source>
</evidence>
<comment type="similarity">
    <text evidence="1">Belongs to the glycosyl hydrolase 13 family.</text>
</comment>
<evidence type="ECO:0000313" key="3">
    <source>
        <dbReference type="EMBL" id="GEM45589.1"/>
    </source>
</evidence>
<dbReference type="Gene3D" id="3.90.400.10">
    <property type="entry name" value="Oligo-1,6-glucosidase, Domain 2"/>
    <property type="match status" value="1"/>
</dbReference>
<dbReference type="InterPro" id="IPR013780">
    <property type="entry name" value="Glyco_hydro_b"/>
</dbReference>
<feature type="domain" description="Glycosyl hydrolase family 13 catalytic" evidence="2">
    <location>
        <begin position="60"/>
        <end position="415"/>
    </location>
</feature>
<dbReference type="SMART" id="SM00642">
    <property type="entry name" value="Aamy"/>
    <property type="match status" value="1"/>
</dbReference>
<dbReference type="Gene3D" id="2.60.40.1180">
    <property type="entry name" value="Golgi alpha-mannosidase II"/>
    <property type="match status" value="1"/>
</dbReference>
<dbReference type="PANTHER" id="PTHR10357">
    <property type="entry name" value="ALPHA-AMYLASE FAMILY MEMBER"/>
    <property type="match status" value="1"/>
</dbReference>
<dbReference type="SUPFAM" id="SSF51445">
    <property type="entry name" value="(Trans)glycosidases"/>
    <property type="match status" value="1"/>
</dbReference>
<dbReference type="Proteomes" id="UP000321306">
    <property type="component" value="Unassembled WGS sequence"/>
</dbReference>
<dbReference type="GO" id="GO:0004556">
    <property type="term" value="F:alpha-amylase activity"/>
    <property type="evidence" value="ECO:0007669"/>
    <property type="project" value="TreeGrafter"/>
</dbReference>
<sequence length="537" mass="59864">MSGHTNPAFFCISEDLHVISFKPTLLTLLLIGCAQAQHLPRPPLTEAVQNSWYANTTFYQVFVRSFQDSDGDGIGDLRGVASRLEYLKNLGVGAIWLMPIYPSPSYHGYDVTDHQNIQPEYGTLQDFKTLLEEAHKHNIKVILDWIPNHTSDQHPWFKDARRPGSSKRDWYVWKTTNPGWGRPWDNQGQTWHKSGDQFYYGVFWGGMPDLNWKNPQVKSAMDQAAQFWLDLGVDGFRVDASRYILEGETDNRPDSAETLNWTREFTQMVKAHGPDKMVVTEAWIETPTVAKYFVDGQGQDLGFDFDLQTALVTGIQTANATPILETLDGVTRHYPEGAVDGIFVSNHDLGRPNFTPGQWRVAASLLLTLPGTPFLYYGQEIGMPNGTGPSDEQKRTPMRWTFERRTGFSTAAPWQPFSTQDPLISVQSQQEEPTSLLKHHQTLLHIRQQHGALRTGGYLPLAAPDGVIGFIRQLGKERVLVVVNLQDTGQQVQLDLGSVSAGVDTAQSLLGSLEVKAGKAVGTIPAQGLALLLLNSP</sequence>
<dbReference type="Pfam" id="PF00128">
    <property type="entry name" value="Alpha-amylase"/>
    <property type="match status" value="1"/>
</dbReference>
<dbReference type="InterPro" id="IPR017853">
    <property type="entry name" value="GH"/>
</dbReference>
<name>A0A511MYF2_DEIC1</name>
<dbReference type="InterPro" id="IPR045857">
    <property type="entry name" value="O16G_dom_2"/>
</dbReference>